<dbReference type="AlphaFoldDB" id="X0YDT7"/>
<feature type="non-terminal residue" evidence="1">
    <location>
        <position position="1"/>
    </location>
</feature>
<reference evidence="1" key="1">
    <citation type="journal article" date="2014" name="Front. Microbiol.">
        <title>High frequency of phylogenetically diverse reductive dehalogenase-homologous genes in deep subseafloor sedimentary metagenomes.</title>
        <authorList>
            <person name="Kawai M."/>
            <person name="Futagami T."/>
            <person name="Toyoda A."/>
            <person name="Takaki Y."/>
            <person name="Nishi S."/>
            <person name="Hori S."/>
            <person name="Arai W."/>
            <person name="Tsubouchi T."/>
            <person name="Morono Y."/>
            <person name="Uchiyama I."/>
            <person name="Ito T."/>
            <person name="Fujiyama A."/>
            <person name="Inagaki F."/>
            <person name="Takami H."/>
        </authorList>
    </citation>
    <scope>NUCLEOTIDE SEQUENCE</scope>
    <source>
        <strain evidence="1">Expedition CK06-06</strain>
    </source>
</reference>
<evidence type="ECO:0000313" key="1">
    <source>
        <dbReference type="EMBL" id="GAG46893.1"/>
    </source>
</evidence>
<organism evidence="1">
    <name type="scientific">marine sediment metagenome</name>
    <dbReference type="NCBI Taxonomy" id="412755"/>
    <lineage>
        <taxon>unclassified sequences</taxon>
        <taxon>metagenomes</taxon>
        <taxon>ecological metagenomes</taxon>
    </lineage>
</organism>
<protein>
    <submittedName>
        <fullName evidence="1">Uncharacterized protein</fullName>
    </submittedName>
</protein>
<proteinExistence type="predicted"/>
<comment type="caution">
    <text evidence="1">The sequence shown here is derived from an EMBL/GenBank/DDBJ whole genome shotgun (WGS) entry which is preliminary data.</text>
</comment>
<dbReference type="EMBL" id="BARS01050273">
    <property type="protein sequence ID" value="GAG46893.1"/>
    <property type="molecule type" value="Genomic_DNA"/>
</dbReference>
<sequence length="77" mass="9060">PVYQNRFKEILKAVEEAERKGDSPEKIARLVERIINTESPRLRYRVGPSSTLIGLKHFIPERIVEKIMTRYYSSNLK</sequence>
<accession>X0YDT7</accession>
<gene>
    <name evidence="1" type="ORF">S01H1_75080</name>
</gene>
<name>X0YDT7_9ZZZZ</name>